<evidence type="ECO:0000256" key="3">
    <source>
        <dbReference type="ARBA" id="ARBA00011738"/>
    </source>
</evidence>
<keyword evidence="7" id="KW-0520">NAD</keyword>
<keyword evidence="14" id="KW-1185">Reference proteome</keyword>
<dbReference type="Gene3D" id="1.10.1040.10">
    <property type="entry name" value="N-(1-d-carboxylethyl)-l-norvaline Dehydrogenase, domain 2"/>
    <property type="match status" value="1"/>
</dbReference>
<evidence type="ECO:0000259" key="12">
    <source>
        <dbReference type="Pfam" id="PF02737"/>
    </source>
</evidence>
<evidence type="ECO:0000313" key="13">
    <source>
        <dbReference type="EMBL" id="KXA97055.1"/>
    </source>
</evidence>
<dbReference type="EC" id="1.1.1.45" evidence="8"/>
<evidence type="ECO:0000256" key="2">
    <source>
        <dbReference type="ARBA" id="ARBA00009463"/>
    </source>
</evidence>
<comment type="similarity">
    <text evidence="2">Belongs to the 3-hydroxyacyl-CoA dehydrogenase family.</text>
</comment>
<dbReference type="GO" id="GO:0050104">
    <property type="term" value="F:L-gulonate 3-dehydrogenase activity"/>
    <property type="evidence" value="ECO:0007669"/>
    <property type="project" value="UniProtKB-EC"/>
</dbReference>
<dbReference type="AlphaFoldDB" id="A0A133US51"/>
<dbReference type="InterPro" id="IPR006176">
    <property type="entry name" value="3-OHacyl-CoA_DH_NAD-bd"/>
</dbReference>
<evidence type="ECO:0000256" key="7">
    <source>
        <dbReference type="ARBA" id="ARBA00023027"/>
    </source>
</evidence>
<dbReference type="SUPFAM" id="SSF48179">
    <property type="entry name" value="6-phosphogluconate dehydrogenase C-terminal domain-like"/>
    <property type="match status" value="1"/>
</dbReference>
<evidence type="ECO:0000313" key="14">
    <source>
        <dbReference type="Proteomes" id="UP000070414"/>
    </source>
</evidence>
<dbReference type="InterPro" id="IPR036291">
    <property type="entry name" value="NAD(P)-bd_dom_sf"/>
</dbReference>
<evidence type="ECO:0000256" key="1">
    <source>
        <dbReference type="ARBA" id="ARBA00004496"/>
    </source>
</evidence>
<gene>
    <name evidence="13" type="ORF">AKJ38_02040</name>
</gene>
<dbReference type="EMBL" id="LHXS01000029">
    <property type="protein sequence ID" value="KXA97055.1"/>
    <property type="molecule type" value="Genomic_DNA"/>
</dbReference>
<accession>A0A133US51</accession>
<protein>
    <recommendedName>
        <fullName evidence="9">L-gulonate 3-dehydrogenase</fullName>
        <ecNumber evidence="8">1.1.1.45</ecNumber>
    </recommendedName>
    <alternativeName>
        <fullName evidence="9">L-gulonate 3-dehydrogenase</fullName>
    </alternativeName>
</protein>
<dbReference type="PANTHER" id="PTHR48075">
    <property type="entry name" value="3-HYDROXYACYL-COA DEHYDROGENASE FAMILY PROTEIN"/>
    <property type="match status" value="1"/>
</dbReference>
<dbReference type="PIRSF" id="PIRSF000105">
    <property type="entry name" value="HCDH"/>
    <property type="match status" value="1"/>
</dbReference>
<feature type="site" description="Important for catalytic activity" evidence="10">
    <location>
        <position position="134"/>
    </location>
</feature>
<keyword evidence="4" id="KW-0963">Cytoplasm</keyword>
<dbReference type="GO" id="GO:0070403">
    <property type="term" value="F:NAD+ binding"/>
    <property type="evidence" value="ECO:0007669"/>
    <property type="project" value="InterPro"/>
</dbReference>
<dbReference type="InterPro" id="IPR013328">
    <property type="entry name" value="6PGD_dom2"/>
</dbReference>
<keyword evidence="6" id="KW-0560">Oxidoreductase</keyword>
<dbReference type="GO" id="GO:0006631">
    <property type="term" value="P:fatty acid metabolic process"/>
    <property type="evidence" value="ECO:0007669"/>
    <property type="project" value="InterPro"/>
</dbReference>
<reference evidence="13 14" key="1">
    <citation type="journal article" date="2016" name="Sci. Rep.">
        <title>Metabolic traits of an uncultured archaeal lineage -MSBL1- from brine pools of the Red Sea.</title>
        <authorList>
            <person name="Mwirichia R."/>
            <person name="Alam I."/>
            <person name="Rashid M."/>
            <person name="Vinu M."/>
            <person name="Ba-Alawi W."/>
            <person name="Anthony Kamau A."/>
            <person name="Kamanda Ngugi D."/>
            <person name="Goker M."/>
            <person name="Klenk H.P."/>
            <person name="Bajic V."/>
            <person name="Stingl U."/>
        </authorList>
    </citation>
    <scope>NUCLEOTIDE SEQUENCE [LARGE SCALE GENOMIC DNA]</scope>
    <source>
        <strain evidence="13">SCGC-AAA259I14</strain>
    </source>
</reference>
<dbReference type="GO" id="GO:0005737">
    <property type="term" value="C:cytoplasm"/>
    <property type="evidence" value="ECO:0007669"/>
    <property type="project" value="UniProtKB-SubCell"/>
</dbReference>
<evidence type="ECO:0000256" key="8">
    <source>
        <dbReference type="ARBA" id="ARBA00038962"/>
    </source>
</evidence>
<evidence type="ECO:0000256" key="10">
    <source>
        <dbReference type="PIRSR" id="PIRSR000105-1"/>
    </source>
</evidence>
<evidence type="ECO:0000256" key="5">
    <source>
        <dbReference type="ARBA" id="ARBA00022553"/>
    </source>
</evidence>
<evidence type="ECO:0000256" key="6">
    <source>
        <dbReference type="ARBA" id="ARBA00023002"/>
    </source>
</evidence>
<dbReference type="PANTHER" id="PTHR48075:SF1">
    <property type="entry name" value="LAMBDA-CRYSTALLIN HOMOLOG"/>
    <property type="match status" value="1"/>
</dbReference>
<dbReference type="Proteomes" id="UP000070414">
    <property type="component" value="Unassembled WGS sequence"/>
</dbReference>
<dbReference type="InterPro" id="IPR006108">
    <property type="entry name" value="3HC_DH_C"/>
</dbReference>
<comment type="subunit">
    <text evidence="3">Homodimer.</text>
</comment>
<evidence type="ECO:0000256" key="9">
    <source>
        <dbReference type="ARBA" id="ARBA00042709"/>
    </source>
</evidence>
<comment type="caution">
    <text evidence="13">The sequence shown here is derived from an EMBL/GenBank/DDBJ whole genome shotgun (WGS) entry which is preliminary data.</text>
</comment>
<dbReference type="InterPro" id="IPR022694">
    <property type="entry name" value="3-OHacyl-CoA_DH"/>
</dbReference>
<dbReference type="Pfam" id="PF02737">
    <property type="entry name" value="3HCDH_N"/>
    <property type="match status" value="1"/>
</dbReference>
<dbReference type="InterPro" id="IPR008927">
    <property type="entry name" value="6-PGluconate_DH-like_C_sf"/>
</dbReference>
<organism evidence="13 14">
    <name type="scientific">candidate division MSBL1 archaeon SCGC-AAA259I14</name>
    <dbReference type="NCBI Taxonomy" id="1698268"/>
    <lineage>
        <taxon>Archaea</taxon>
        <taxon>Methanobacteriati</taxon>
        <taxon>Methanobacteriota</taxon>
        <taxon>candidate division MSBL1</taxon>
    </lineage>
</organism>
<comment type="subcellular location">
    <subcellularLocation>
        <location evidence="1">Cytoplasm</location>
    </subcellularLocation>
</comment>
<sequence length="309" mass="34908">MGTGIAQVFASNDFEVELVDIKERPDSEKLAALDKSIEKMKENLEFLSDKGEIDYDIHECISRINCNRNLEDSLSKAEWVFEALPENVKIKKEFLERADSHVNKKTIVCSTTSSISIKSLTEPLTNPERLLITHWLNPPFIIPLVEVAKNDTTSVGAVEDTVKLLKSIKKVPVVCRDSPGFIGARIQAAAMNEAVRIYEEGIAKPRDIDRAIKAGIGFRMAVLGLIEFIDIGGVDILYHVNNYLKEEIGSRFKNPKSVESKIDKNKLGLKTREGYYDFKNVNLEEMLKEKYTNFLNVLSAMPDLERKEN</sequence>
<evidence type="ECO:0000256" key="4">
    <source>
        <dbReference type="ARBA" id="ARBA00022490"/>
    </source>
</evidence>
<feature type="domain" description="3-hydroxyacyl-CoA dehydrogenase C-terminal" evidence="11">
    <location>
        <begin position="180"/>
        <end position="277"/>
    </location>
</feature>
<feature type="domain" description="3-hydroxyacyl-CoA dehydrogenase NAD binding" evidence="12">
    <location>
        <begin position="1"/>
        <end position="177"/>
    </location>
</feature>
<proteinExistence type="inferred from homology"/>
<dbReference type="Gene3D" id="3.40.50.720">
    <property type="entry name" value="NAD(P)-binding Rossmann-like Domain"/>
    <property type="match status" value="1"/>
</dbReference>
<keyword evidence="5" id="KW-0597">Phosphoprotein</keyword>
<dbReference type="Pfam" id="PF00725">
    <property type="entry name" value="3HCDH"/>
    <property type="match status" value="1"/>
</dbReference>
<name>A0A133US51_9EURY</name>
<dbReference type="SUPFAM" id="SSF51735">
    <property type="entry name" value="NAD(P)-binding Rossmann-fold domains"/>
    <property type="match status" value="1"/>
</dbReference>
<evidence type="ECO:0000259" key="11">
    <source>
        <dbReference type="Pfam" id="PF00725"/>
    </source>
</evidence>